<dbReference type="SUPFAM" id="SSF58104">
    <property type="entry name" value="Methyl-accepting chemotaxis protein (MCP) signaling domain"/>
    <property type="match status" value="1"/>
</dbReference>
<dbReference type="GO" id="GO:0007165">
    <property type="term" value="P:signal transduction"/>
    <property type="evidence" value="ECO:0007669"/>
    <property type="project" value="UniProtKB-KW"/>
</dbReference>
<dbReference type="CDD" id="cd01068">
    <property type="entry name" value="globin_sensor"/>
    <property type="match status" value="1"/>
</dbReference>
<dbReference type="PRINTS" id="PR00260">
    <property type="entry name" value="CHEMTRNSDUCR"/>
</dbReference>
<dbReference type="KEGG" id="nag:AArcMg_2524"/>
<dbReference type="InterPro" id="IPR044398">
    <property type="entry name" value="Globin-sensor_dom"/>
</dbReference>
<reference evidence="6" key="1">
    <citation type="submission" date="2018-02" db="EMBL/GenBank/DDBJ databases">
        <title>Phenotypic and genomic properties of facultatively anaerobic sulfur-reducing natronoarchaea from hypersaline soda lakes.</title>
        <authorList>
            <person name="Sorokin D.Y."/>
            <person name="Kublanov I.V."/>
            <person name="Roman P."/>
            <person name="Sinninghe Damste J.S."/>
            <person name="Golyshin P.N."/>
            <person name="Rojo D."/>
            <person name="Ciordia S."/>
            <person name="Mena M.D.C."/>
            <person name="Ferrer M."/>
            <person name="Messina E."/>
            <person name="Smedile F."/>
            <person name="La Spada G."/>
            <person name="La Cono V."/>
            <person name="Yakimov M.M."/>
        </authorList>
    </citation>
    <scope>NUCLEOTIDE SEQUENCE [LARGE SCALE GENOMIC DNA]</scope>
    <source>
        <strain evidence="6">AArc-Mg</strain>
    </source>
</reference>
<evidence type="ECO:0000313" key="6">
    <source>
        <dbReference type="Proteomes" id="UP000258613"/>
    </source>
</evidence>
<accession>A0A346PSM0</accession>
<name>A0A346PSM0_9EURY</name>
<evidence type="ECO:0000256" key="3">
    <source>
        <dbReference type="PROSITE-ProRule" id="PRU00284"/>
    </source>
</evidence>
<dbReference type="InterPro" id="IPR004090">
    <property type="entry name" value="Chemotax_Me-accpt_rcpt"/>
</dbReference>
<dbReference type="GO" id="GO:0020037">
    <property type="term" value="F:heme binding"/>
    <property type="evidence" value="ECO:0007669"/>
    <property type="project" value="InterPro"/>
</dbReference>
<dbReference type="Gene3D" id="1.10.287.950">
    <property type="entry name" value="Methyl-accepting chemotaxis protein"/>
    <property type="match status" value="1"/>
</dbReference>
<dbReference type="GeneID" id="37643018"/>
<feature type="domain" description="Methyl-accepting transducer" evidence="4">
    <location>
        <begin position="233"/>
        <end position="469"/>
    </location>
</feature>
<dbReference type="PANTHER" id="PTHR32089">
    <property type="entry name" value="METHYL-ACCEPTING CHEMOTAXIS PROTEIN MCPB"/>
    <property type="match status" value="1"/>
</dbReference>
<comment type="similarity">
    <text evidence="2">Belongs to the methyl-accepting chemotaxis (MCP) protein family.</text>
</comment>
<evidence type="ECO:0000256" key="1">
    <source>
        <dbReference type="ARBA" id="ARBA00023224"/>
    </source>
</evidence>
<dbReference type="SMART" id="SM00283">
    <property type="entry name" value="MA"/>
    <property type="match status" value="1"/>
</dbReference>
<dbReference type="GO" id="GO:0016020">
    <property type="term" value="C:membrane"/>
    <property type="evidence" value="ECO:0007669"/>
    <property type="project" value="InterPro"/>
</dbReference>
<dbReference type="RefSeq" id="WP_117369155.1">
    <property type="nucleotide sequence ID" value="NZ_CP027033.1"/>
</dbReference>
<dbReference type="GO" id="GO:0006935">
    <property type="term" value="P:chemotaxis"/>
    <property type="evidence" value="ECO:0007669"/>
    <property type="project" value="InterPro"/>
</dbReference>
<dbReference type="InterPro" id="IPR009050">
    <property type="entry name" value="Globin-like_sf"/>
</dbReference>
<keyword evidence="1 3" id="KW-0807">Transducer</keyword>
<dbReference type="InterPro" id="IPR004089">
    <property type="entry name" value="MCPsignal_dom"/>
</dbReference>
<dbReference type="GO" id="GO:0004888">
    <property type="term" value="F:transmembrane signaling receptor activity"/>
    <property type="evidence" value="ECO:0007669"/>
    <property type="project" value="InterPro"/>
</dbReference>
<dbReference type="CDD" id="cd11386">
    <property type="entry name" value="MCP_signal"/>
    <property type="match status" value="1"/>
</dbReference>
<dbReference type="Proteomes" id="UP000258613">
    <property type="component" value="Chromosome"/>
</dbReference>
<sequence length="511" mass="55425">MDHTLSEYNITDADRREIDGRSLTGALGIDRREVENRKAYTRFDEADVDRLESMEPLFERIASDLVDDFYDHLLSFPEVTSILESSPEQVENLKRAQRQYLLELGSGEYDRAYFDRRARVGKVHDMIDVGPKHYLGSYVVYYDGVLSAVADDATDDLAASADRPDAASTDDEPMVSLSAAREAIDEIVERSLSVLKLLTLDQQVAIETYIDSYADVEAELERRNEVAGNVADSLTDLRAQSTAVEDRSADISDLADEQSDAMGEVATEVSSLSATVEEIASNAEEVSATSEAAEAVAADTTETAEAAIDKMQRVDAAADDVTADVEALQDGVKRIDEVVEVINDIADQTNLLALNASIEAATAGEAGDGFAVVANEVKSLAEKSQEEATTIERMVSEIQADSQETVESLETANAEITDGVELVEETVTNLEHIESTIAEANVGIQEVATATDDQAASTEEVAMMTDRTMEQFEEVASEVTAVAEANERLRGSIDEIDAEMTRLADHGDSSD</sequence>
<dbReference type="SUPFAM" id="SSF46458">
    <property type="entry name" value="Globin-like"/>
    <property type="match status" value="1"/>
</dbReference>
<dbReference type="GO" id="GO:0019825">
    <property type="term" value="F:oxygen binding"/>
    <property type="evidence" value="ECO:0007669"/>
    <property type="project" value="InterPro"/>
</dbReference>
<proteinExistence type="inferred from homology"/>
<dbReference type="OrthoDB" id="8523at2157"/>
<evidence type="ECO:0000259" key="4">
    <source>
        <dbReference type="PROSITE" id="PS50111"/>
    </source>
</evidence>
<dbReference type="AlphaFoldDB" id="A0A346PSM0"/>
<keyword evidence="6" id="KW-1185">Reference proteome</keyword>
<protein>
    <submittedName>
        <fullName evidence="5">MCP domain signal transducer</fullName>
    </submittedName>
</protein>
<evidence type="ECO:0000256" key="2">
    <source>
        <dbReference type="ARBA" id="ARBA00029447"/>
    </source>
</evidence>
<evidence type="ECO:0000313" key="5">
    <source>
        <dbReference type="EMBL" id="AXR82515.1"/>
    </source>
</evidence>
<gene>
    <name evidence="5" type="ORF">AArcMg_2524</name>
</gene>
<dbReference type="Gene3D" id="1.10.490.10">
    <property type="entry name" value="Globins"/>
    <property type="match status" value="1"/>
</dbReference>
<dbReference type="EMBL" id="CP027033">
    <property type="protein sequence ID" value="AXR82515.1"/>
    <property type="molecule type" value="Genomic_DNA"/>
</dbReference>
<dbReference type="PANTHER" id="PTHR32089:SF112">
    <property type="entry name" value="LYSOZYME-LIKE PROTEIN-RELATED"/>
    <property type="match status" value="1"/>
</dbReference>
<dbReference type="InterPro" id="IPR012292">
    <property type="entry name" value="Globin/Proto"/>
</dbReference>
<dbReference type="Pfam" id="PF11563">
    <property type="entry name" value="Protoglobin"/>
    <property type="match status" value="1"/>
</dbReference>
<dbReference type="PROSITE" id="PS50111">
    <property type="entry name" value="CHEMOTAXIS_TRANSDUC_2"/>
    <property type="match status" value="1"/>
</dbReference>
<dbReference type="InterPro" id="IPR039379">
    <property type="entry name" value="Protoglobin_sensor_dom"/>
</dbReference>
<dbReference type="Pfam" id="PF00015">
    <property type="entry name" value="MCPsignal"/>
    <property type="match status" value="1"/>
</dbReference>
<organism evidence="5 6">
    <name type="scientific">Natrarchaeobaculum sulfurireducens</name>
    <dbReference type="NCBI Taxonomy" id="2044521"/>
    <lineage>
        <taxon>Archaea</taxon>
        <taxon>Methanobacteriati</taxon>
        <taxon>Methanobacteriota</taxon>
        <taxon>Stenosarchaea group</taxon>
        <taxon>Halobacteria</taxon>
        <taxon>Halobacteriales</taxon>
        <taxon>Natrialbaceae</taxon>
        <taxon>Natrarchaeobaculum</taxon>
    </lineage>
</organism>